<organism evidence="2 3">
    <name type="scientific">Chitiniphilus purpureus</name>
    <dbReference type="NCBI Taxonomy" id="2981137"/>
    <lineage>
        <taxon>Bacteria</taxon>
        <taxon>Pseudomonadati</taxon>
        <taxon>Pseudomonadota</taxon>
        <taxon>Betaproteobacteria</taxon>
        <taxon>Neisseriales</taxon>
        <taxon>Chitinibacteraceae</taxon>
        <taxon>Chitiniphilus</taxon>
    </lineage>
</organism>
<accession>A0ABY6DN71</accession>
<feature type="transmembrane region" description="Helical" evidence="1">
    <location>
        <begin position="12"/>
        <end position="34"/>
    </location>
</feature>
<dbReference type="Proteomes" id="UP001061302">
    <property type="component" value="Chromosome"/>
</dbReference>
<name>A0ABY6DN71_9NEIS</name>
<reference evidence="2" key="1">
    <citation type="submission" date="2022-10" db="EMBL/GenBank/DDBJ databases">
        <title>Chitiniphilus purpureus sp. nov., a novel chitin-degrading bacterium isolated from crawfish pond sediment.</title>
        <authorList>
            <person name="Li K."/>
        </authorList>
    </citation>
    <scope>NUCLEOTIDE SEQUENCE</scope>
    <source>
        <strain evidence="2">CD1</strain>
    </source>
</reference>
<evidence type="ECO:0000313" key="3">
    <source>
        <dbReference type="Proteomes" id="UP001061302"/>
    </source>
</evidence>
<evidence type="ECO:0000256" key="1">
    <source>
        <dbReference type="SAM" id="Phobius"/>
    </source>
</evidence>
<keyword evidence="1" id="KW-0472">Membrane</keyword>
<evidence type="ECO:0008006" key="4">
    <source>
        <dbReference type="Google" id="ProtNLM"/>
    </source>
</evidence>
<dbReference type="EMBL" id="CP106753">
    <property type="protein sequence ID" value="UXY15467.1"/>
    <property type="molecule type" value="Genomic_DNA"/>
</dbReference>
<protein>
    <recommendedName>
        <fullName evidence="4">Lipoprotein</fullName>
    </recommendedName>
</protein>
<keyword evidence="1" id="KW-0812">Transmembrane</keyword>
<gene>
    <name evidence="2" type="ORF">N8I74_00175</name>
</gene>
<dbReference type="RefSeq" id="WP_263124877.1">
    <property type="nucleotide sequence ID" value="NZ_CP106753.1"/>
</dbReference>
<sequence>MRQSISSHSGSILYLTGLMLMLFAVFAGCAGWSFHANKRSAHEICLQARPGHAAERFRNALKNRHIDFAHHADAGSTATTSIPFKTLMISRFVCVVNERSGRIQDAQVVYVD</sequence>
<dbReference type="PROSITE" id="PS51257">
    <property type="entry name" value="PROKAR_LIPOPROTEIN"/>
    <property type="match status" value="1"/>
</dbReference>
<keyword evidence="1" id="KW-1133">Transmembrane helix</keyword>
<keyword evidence="3" id="KW-1185">Reference proteome</keyword>
<proteinExistence type="predicted"/>
<evidence type="ECO:0000313" key="2">
    <source>
        <dbReference type="EMBL" id="UXY15467.1"/>
    </source>
</evidence>